<sequence>MSFLEKVKTRITAWWWWGGHGGGSSVAPSAGPLPNPHSPDTVTGQVEKGHAPSGSIVEDPAKITRTLSNVTISNPSVQLRAAGYQGEKFKDQTEQVAGDDSHGTCRQSLVYYDVSHLRKLMTCPNEWNRFCYSPDEARNLREALYQDQLNELPFTAVFSFLLALCQAIDELPVAMFIEAVDAPLPPHLAGGSYGNIFHGLYQGTSVAIKQPRLSLTDSAHFRTNTDKASIKEALLLACLQRCPYIVPFIGSFISHHMEGRPVLNIVMPLLDRGNIWDYMGSKVMHSEEKKRFMTEIATALAWFHSRGVAHNDVACRNILVDGDGHARLSDLGQVSYCALEDLTQSPSLGAADDCEHLGRLLEHGPQRDVIMFGIACYEIWSGRPLCVLEAVLLYNPAKQLQKVNAFPEHIRQAIRCCWRTDDLSSMDDILAMLDQ</sequence>
<feature type="domain" description="Protein kinase" evidence="2">
    <location>
        <begin position="182"/>
        <end position="435"/>
    </location>
</feature>
<evidence type="ECO:0000256" key="1">
    <source>
        <dbReference type="SAM" id="MobiDB-lite"/>
    </source>
</evidence>
<keyword evidence="4" id="KW-1185">Reference proteome</keyword>
<dbReference type="SUPFAM" id="SSF56112">
    <property type="entry name" value="Protein kinase-like (PK-like)"/>
    <property type="match status" value="1"/>
</dbReference>
<protein>
    <submittedName>
        <fullName evidence="3">Kinase-like protein</fullName>
    </submittedName>
</protein>
<dbReference type="Proteomes" id="UP000076761">
    <property type="component" value="Unassembled WGS sequence"/>
</dbReference>
<dbReference type="GO" id="GO:0005524">
    <property type="term" value="F:ATP binding"/>
    <property type="evidence" value="ECO:0007669"/>
    <property type="project" value="InterPro"/>
</dbReference>
<gene>
    <name evidence="3" type="ORF">NEOLEDRAFT_1182854</name>
</gene>
<dbReference type="PROSITE" id="PS50011">
    <property type="entry name" value="PROTEIN_KINASE_DOM"/>
    <property type="match status" value="1"/>
</dbReference>
<evidence type="ECO:0000313" key="4">
    <source>
        <dbReference type="Proteomes" id="UP000076761"/>
    </source>
</evidence>
<accession>A0A165NS18</accession>
<dbReference type="STRING" id="1314782.A0A165NS18"/>
<dbReference type="PANTHER" id="PTHR44329">
    <property type="entry name" value="SERINE/THREONINE-PROTEIN KINASE TNNI3K-RELATED"/>
    <property type="match status" value="1"/>
</dbReference>
<name>A0A165NS18_9AGAM</name>
<dbReference type="InterPro" id="IPR011009">
    <property type="entry name" value="Kinase-like_dom_sf"/>
</dbReference>
<dbReference type="Pfam" id="PF07714">
    <property type="entry name" value="PK_Tyr_Ser-Thr"/>
    <property type="match status" value="1"/>
</dbReference>
<dbReference type="InParanoid" id="A0A165NS18"/>
<dbReference type="OrthoDB" id="2687876at2759"/>
<dbReference type="EMBL" id="KV425627">
    <property type="protein sequence ID" value="KZT20023.1"/>
    <property type="molecule type" value="Genomic_DNA"/>
</dbReference>
<keyword evidence="3" id="KW-0418">Kinase</keyword>
<reference evidence="3 4" key="1">
    <citation type="journal article" date="2016" name="Mol. Biol. Evol.">
        <title>Comparative Genomics of Early-Diverging Mushroom-Forming Fungi Provides Insights into the Origins of Lignocellulose Decay Capabilities.</title>
        <authorList>
            <person name="Nagy L.G."/>
            <person name="Riley R."/>
            <person name="Tritt A."/>
            <person name="Adam C."/>
            <person name="Daum C."/>
            <person name="Floudas D."/>
            <person name="Sun H."/>
            <person name="Yadav J.S."/>
            <person name="Pangilinan J."/>
            <person name="Larsson K.H."/>
            <person name="Matsuura K."/>
            <person name="Barry K."/>
            <person name="Labutti K."/>
            <person name="Kuo R."/>
            <person name="Ohm R.A."/>
            <person name="Bhattacharya S.S."/>
            <person name="Shirouzu T."/>
            <person name="Yoshinaga Y."/>
            <person name="Martin F.M."/>
            <person name="Grigoriev I.V."/>
            <person name="Hibbett D.S."/>
        </authorList>
    </citation>
    <scope>NUCLEOTIDE SEQUENCE [LARGE SCALE GENOMIC DNA]</scope>
    <source>
        <strain evidence="3 4">HHB14362 ss-1</strain>
    </source>
</reference>
<dbReference type="Gene3D" id="1.10.510.10">
    <property type="entry name" value="Transferase(Phosphotransferase) domain 1"/>
    <property type="match status" value="1"/>
</dbReference>
<proteinExistence type="predicted"/>
<dbReference type="InterPro" id="IPR001245">
    <property type="entry name" value="Ser-Thr/Tyr_kinase_cat_dom"/>
</dbReference>
<dbReference type="InterPro" id="IPR000719">
    <property type="entry name" value="Prot_kinase_dom"/>
</dbReference>
<dbReference type="InterPro" id="IPR051681">
    <property type="entry name" value="Ser/Thr_Kinases-Pseudokinases"/>
</dbReference>
<evidence type="ECO:0000313" key="3">
    <source>
        <dbReference type="EMBL" id="KZT20023.1"/>
    </source>
</evidence>
<dbReference type="AlphaFoldDB" id="A0A165NS18"/>
<dbReference type="GO" id="GO:0004674">
    <property type="term" value="F:protein serine/threonine kinase activity"/>
    <property type="evidence" value="ECO:0007669"/>
    <property type="project" value="TreeGrafter"/>
</dbReference>
<keyword evidence="3" id="KW-0808">Transferase</keyword>
<organism evidence="3 4">
    <name type="scientific">Neolentinus lepideus HHB14362 ss-1</name>
    <dbReference type="NCBI Taxonomy" id="1314782"/>
    <lineage>
        <taxon>Eukaryota</taxon>
        <taxon>Fungi</taxon>
        <taxon>Dikarya</taxon>
        <taxon>Basidiomycota</taxon>
        <taxon>Agaricomycotina</taxon>
        <taxon>Agaricomycetes</taxon>
        <taxon>Gloeophyllales</taxon>
        <taxon>Gloeophyllaceae</taxon>
        <taxon>Neolentinus</taxon>
    </lineage>
</organism>
<evidence type="ECO:0000259" key="2">
    <source>
        <dbReference type="PROSITE" id="PS50011"/>
    </source>
</evidence>
<feature type="region of interest" description="Disordered" evidence="1">
    <location>
        <begin position="26"/>
        <end position="55"/>
    </location>
</feature>